<keyword evidence="2" id="KW-0443">Lipid metabolism</keyword>
<dbReference type="SUPFAM" id="SSF56024">
    <property type="entry name" value="Phospholipase D/nuclease"/>
    <property type="match status" value="1"/>
</dbReference>
<comment type="caution">
    <text evidence="3">The sequence shown here is derived from an EMBL/GenBank/DDBJ whole genome shotgun (WGS) entry which is preliminary data.</text>
</comment>
<evidence type="ECO:0000256" key="2">
    <source>
        <dbReference type="ARBA" id="ARBA00023098"/>
    </source>
</evidence>
<dbReference type="InterPro" id="IPR015679">
    <property type="entry name" value="PLipase_D_fam"/>
</dbReference>
<proteinExistence type="predicted"/>
<keyword evidence="4" id="KW-1185">Reference proteome</keyword>
<organism evidence="3 4">
    <name type="scientific">Saguinus oedipus</name>
    <name type="common">Cotton-top tamarin</name>
    <name type="synonym">Oedipomidas oedipus</name>
    <dbReference type="NCBI Taxonomy" id="9490"/>
    <lineage>
        <taxon>Eukaryota</taxon>
        <taxon>Metazoa</taxon>
        <taxon>Chordata</taxon>
        <taxon>Craniata</taxon>
        <taxon>Vertebrata</taxon>
        <taxon>Euteleostomi</taxon>
        <taxon>Mammalia</taxon>
        <taxon>Eutheria</taxon>
        <taxon>Euarchontoglires</taxon>
        <taxon>Primates</taxon>
        <taxon>Haplorrhini</taxon>
        <taxon>Platyrrhini</taxon>
        <taxon>Cebidae</taxon>
        <taxon>Callitrichinae</taxon>
        <taxon>Saguinus</taxon>
    </lineage>
</organism>
<name>A0ABQ9U0S2_SAGOE</name>
<protein>
    <submittedName>
        <fullName evidence="3">Uncharacterized protein</fullName>
    </submittedName>
</protein>
<dbReference type="Proteomes" id="UP001266305">
    <property type="component" value="Unassembled WGS sequence"/>
</dbReference>
<gene>
    <name evidence="3" type="ORF">P7K49_031920</name>
</gene>
<dbReference type="Gene3D" id="3.30.870.10">
    <property type="entry name" value="Endonuclease Chain A"/>
    <property type="match status" value="1"/>
</dbReference>
<keyword evidence="1" id="KW-0677">Repeat</keyword>
<dbReference type="EMBL" id="JASSZA010000017">
    <property type="protein sequence ID" value="KAK2090663.1"/>
    <property type="molecule type" value="Genomic_DNA"/>
</dbReference>
<evidence type="ECO:0000313" key="4">
    <source>
        <dbReference type="Proteomes" id="UP001266305"/>
    </source>
</evidence>
<accession>A0ABQ9U0S2</accession>
<evidence type="ECO:0000313" key="3">
    <source>
        <dbReference type="EMBL" id="KAK2090663.1"/>
    </source>
</evidence>
<reference evidence="3 4" key="1">
    <citation type="submission" date="2023-05" db="EMBL/GenBank/DDBJ databases">
        <title>B98-5 Cell Line De Novo Hybrid Assembly: An Optical Mapping Approach.</title>
        <authorList>
            <person name="Kananen K."/>
            <person name="Auerbach J.A."/>
            <person name="Kautto E."/>
            <person name="Blachly J.S."/>
        </authorList>
    </citation>
    <scope>NUCLEOTIDE SEQUENCE [LARGE SCALE GENOMIC DNA]</scope>
    <source>
        <strain evidence="3">B95-8</strain>
        <tissue evidence="3">Cell line</tissue>
    </source>
</reference>
<evidence type="ECO:0000256" key="1">
    <source>
        <dbReference type="ARBA" id="ARBA00022737"/>
    </source>
</evidence>
<dbReference type="PANTHER" id="PTHR18896:SF57">
    <property type="entry name" value="PHOSPHOLIPASE D1"/>
    <property type="match status" value="1"/>
</dbReference>
<dbReference type="PANTHER" id="PTHR18896">
    <property type="entry name" value="PHOSPHOLIPASE D"/>
    <property type="match status" value="1"/>
</dbReference>
<sequence length="165" mass="18590">MADTQLKSGYERKELDKMRQVLELGQFLDAPLPAILLSINWKKKAQESEASLHSPTHTTCELRHSRPLLHMGLDSGSGIDDAEAPQELLGDDLLRSAADWSAGIKYHEESIHAAYVYVIENSKHYIYIENQFFISCADDKVVFNKVGDAIAQRILKAHRVTKLTL</sequence>